<comment type="subcellular location">
    <subcellularLocation>
        <location evidence="1">Cytoplasm</location>
    </subcellularLocation>
</comment>
<feature type="compositionally biased region" description="Basic and acidic residues" evidence="7">
    <location>
        <begin position="40"/>
        <end position="51"/>
    </location>
</feature>
<reference evidence="8 9" key="1">
    <citation type="journal article" date="2019" name="Environ. Microbiol.">
        <title>At the nexus of three kingdoms: the genome of the mycorrhizal fungus Gigaspora margarita provides insights into plant, endobacterial and fungal interactions.</title>
        <authorList>
            <person name="Venice F."/>
            <person name="Ghignone S."/>
            <person name="Salvioli di Fossalunga A."/>
            <person name="Amselem J."/>
            <person name="Novero M."/>
            <person name="Xianan X."/>
            <person name="Sedzielewska Toro K."/>
            <person name="Morin E."/>
            <person name="Lipzen A."/>
            <person name="Grigoriev I.V."/>
            <person name="Henrissat B."/>
            <person name="Martin F.M."/>
            <person name="Bonfante P."/>
        </authorList>
    </citation>
    <scope>NUCLEOTIDE SEQUENCE [LARGE SCALE GENOMIC DNA]</scope>
    <source>
        <strain evidence="8 9">BEG34</strain>
    </source>
</reference>
<feature type="region of interest" description="Disordered" evidence="7">
    <location>
        <begin position="37"/>
        <end position="77"/>
    </location>
</feature>
<dbReference type="GO" id="GO:0005737">
    <property type="term" value="C:cytoplasm"/>
    <property type="evidence" value="ECO:0007669"/>
    <property type="project" value="UniProtKB-SubCell"/>
</dbReference>
<feature type="compositionally biased region" description="Acidic residues" evidence="7">
    <location>
        <begin position="52"/>
        <end position="69"/>
    </location>
</feature>
<dbReference type="InterPro" id="IPR025279">
    <property type="entry name" value="NST1"/>
</dbReference>
<keyword evidence="6" id="KW-0175">Coiled coil</keyword>
<keyword evidence="9" id="KW-1185">Reference proteome</keyword>
<dbReference type="AlphaFoldDB" id="A0A8H3XAI4"/>
<evidence type="ECO:0000256" key="5">
    <source>
        <dbReference type="ARBA" id="ARBA00022490"/>
    </source>
</evidence>
<evidence type="ECO:0000256" key="6">
    <source>
        <dbReference type="ARBA" id="ARBA00023054"/>
    </source>
</evidence>
<evidence type="ECO:0000256" key="7">
    <source>
        <dbReference type="SAM" id="MobiDB-lite"/>
    </source>
</evidence>
<feature type="compositionally biased region" description="Basic and acidic residues" evidence="7">
    <location>
        <begin position="112"/>
        <end position="126"/>
    </location>
</feature>
<organism evidence="8 9">
    <name type="scientific">Gigaspora margarita</name>
    <dbReference type="NCBI Taxonomy" id="4874"/>
    <lineage>
        <taxon>Eukaryota</taxon>
        <taxon>Fungi</taxon>
        <taxon>Fungi incertae sedis</taxon>
        <taxon>Mucoromycota</taxon>
        <taxon>Glomeromycotina</taxon>
        <taxon>Glomeromycetes</taxon>
        <taxon>Diversisporales</taxon>
        <taxon>Gigasporaceae</taxon>
        <taxon>Gigaspora</taxon>
    </lineage>
</organism>
<proteinExistence type="inferred from homology"/>
<keyword evidence="5" id="KW-0963">Cytoplasm</keyword>
<evidence type="ECO:0000256" key="2">
    <source>
        <dbReference type="ARBA" id="ARBA00007112"/>
    </source>
</evidence>
<sequence length="139" mass="16642">MLFILTAIEEELETFYDTYYEELELYANQQQQFGSSTIEYHNDSVAEYDKEKDDDDKYDDGDNDEDEDYEGSKRSSDTQKKLFNFGNSLTVKVKNDEKKFLEMMEQLAEHRIQREEEVANEQRDYKEDDDEYEENGEEA</sequence>
<evidence type="ECO:0000313" key="8">
    <source>
        <dbReference type="EMBL" id="KAF0441129.1"/>
    </source>
</evidence>
<feature type="region of interest" description="Disordered" evidence="7">
    <location>
        <begin position="112"/>
        <end position="139"/>
    </location>
</feature>
<dbReference type="Proteomes" id="UP000439903">
    <property type="component" value="Unassembled WGS sequence"/>
</dbReference>
<gene>
    <name evidence="8" type="ORF">F8M41_003938</name>
</gene>
<evidence type="ECO:0000313" key="9">
    <source>
        <dbReference type="Proteomes" id="UP000439903"/>
    </source>
</evidence>
<dbReference type="OrthoDB" id="21629at2759"/>
<name>A0A8H3XAI4_GIGMA</name>
<feature type="compositionally biased region" description="Acidic residues" evidence="7">
    <location>
        <begin position="127"/>
        <end position="139"/>
    </location>
</feature>
<protein>
    <recommendedName>
        <fullName evidence="4">Stress response protein NST1</fullName>
    </recommendedName>
    <alternativeName>
        <fullName evidence="3">Stress response protein nst1</fullName>
    </alternativeName>
</protein>
<evidence type="ECO:0000256" key="1">
    <source>
        <dbReference type="ARBA" id="ARBA00004496"/>
    </source>
</evidence>
<accession>A0A8H3XAI4</accession>
<evidence type="ECO:0000256" key="3">
    <source>
        <dbReference type="ARBA" id="ARBA00015112"/>
    </source>
</evidence>
<dbReference type="EMBL" id="WTPW01001354">
    <property type="protein sequence ID" value="KAF0441129.1"/>
    <property type="molecule type" value="Genomic_DNA"/>
</dbReference>
<dbReference type="Pfam" id="PF13945">
    <property type="entry name" value="NST1"/>
    <property type="match status" value="1"/>
</dbReference>
<comment type="caution">
    <text evidence="8">The sequence shown here is derived from an EMBL/GenBank/DDBJ whole genome shotgun (WGS) entry which is preliminary data.</text>
</comment>
<evidence type="ECO:0000256" key="4">
    <source>
        <dbReference type="ARBA" id="ARBA00020733"/>
    </source>
</evidence>
<comment type="similarity">
    <text evidence="2">Belongs to the NST1 family.</text>
</comment>